<name>W6YP01_COCMI</name>
<evidence type="ECO:0000313" key="3">
    <source>
        <dbReference type="Proteomes" id="UP000054032"/>
    </source>
</evidence>
<accession>W6YP01</accession>
<gene>
    <name evidence="2" type="ORF">COCMIDRAFT_40665</name>
</gene>
<dbReference type="Proteomes" id="UP000054032">
    <property type="component" value="Unassembled WGS sequence"/>
</dbReference>
<feature type="region of interest" description="Disordered" evidence="1">
    <location>
        <begin position="311"/>
        <end position="337"/>
    </location>
</feature>
<evidence type="ECO:0000313" key="2">
    <source>
        <dbReference type="EMBL" id="EUC41117.1"/>
    </source>
</evidence>
<reference evidence="2 3" key="1">
    <citation type="journal article" date="2013" name="PLoS Genet.">
        <title>Comparative genome structure, secondary metabolite, and effector coding capacity across Cochliobolus pathogens.</title>
        <authorList>
            <person name="Condon B.J."/>
            <person name="Leng Y."/>
            <person name="Wu D."/>
            <person name="Bushley K.E."/>
            <person name="Ohm R.A."/>
            <person name="Otillar R."/>
            <person name="Martin J."/>
            <person name="Schackwitz W."/>
            <person name="Grimwood J."/>
            <person name="MohdZainudin N."/>
            <person name="Xue C."/>
            <person name="Wang R."/>
            <person name="Manning V.A."/>
            <person name="Dhillon B."/>
            <person name="Tu Z.J."/>
            <person name="Steffenson B.J."/>
            <person name="Salamov A."/>
            <person name="Sun H."/>
            <person name="Lowry S."/>
            <person name="LaButti K."/>
            <person name="Han J."/>
            <person name="Copeland A."/>
            <person name="Lindquist E."/>
            <person name="Barry K."/>
            <person name="Schmutz J."/>
            <person name="Baker S.E."/>
            <person name="Ciuffetti L.M."/>
            <person name="Grigoriev I.V."/>
            <person name="Zhong S."/>
            <person name="Turgeon B.G."/>
        </authorList>
    </citation>
    <scope>NUCLEOTIDE SEQUENCE [LARGE SCALE GENOMIC DNA]</scope>
    <source>
        <strain evidence="2 3">ATCC 44560</strain>
    </source>
</reference>
<dbReference type="KEGG" id="bor:COCMIDRAFT_40665"/>
<dbReference type="AlphaFoldDB" id="W6YP01"/>
<feature type="compositionally biased region" description="Acidic residues" evidence="1">
    <location>
        <begin position="314"/>
        <end position="335"/>
    </location>
</feature>
<organism evidence="2 3">
    <name type="scientific">Bipolaris oryzae ATCC 44560</name>
    <dbReference type="NCBI Taxonomy" id="930090"/>
    <lineage>
        <taxon>Eukaryota</taxon>
        <taxon>Fungi</taxon>
        <taxon>Dikarya</taxon>
        <taxon>Ascomycota</taxon>
        <taxon>Pezizomycotina</taxon>
        <taxon>Dothideomycetes</taxon>
        <taxon>Pleosporomycetidae</taxon>
        <taxon>Pleosporales</taxon>
        <taxon>Pleosporineae</taxon>
        <taxon>Pleosporaceae</taxon>
        <taxon>Bipolaris</taxon>
    </lineage>
</organism>
<dbReference type="RefSeq" id="XP_007692372.1">
    <property type="nucleotide sequence ID" value="XM_007694182.1"/>
</dbReference>
<dbReference type="OrthoDB" id="3678410at2759"/>
<dbReference type="HOGENOM" id="CLU_739635_0_0_1"/>
<feature type="compositionally biased region" description="Low complexity" evidence="1">
    <location>
        <begin position="268"/>
        <end position="285"/>
    </location>
</feature>
<proteinExistence type="predicted"/>
<dbReference type="GeneID" id="19123925"/>
<feature type="region of interest" description="Disordered" evidence="1">
    <location>
        <begin position="268"/>
        <end position="290"/>
    </location>
</feature>
<protein>
    <submittedName>
        <fullName evidence="2">Uncharacterized protein</fullName>
    </submittedName>
</protein>
<sequence length="374" mass="42113">MDFPHYQLQAGLAATMFSPDVVPALWGQSEDSKQEEVEVSEDLGQLQALSPEQFTAFAEEFVTSTEDEIDTLHNDHSVTEETSERNDTLPTRGCVRKHQRFESLHVNFSHDEVRRIAQEIYDETVAEVNLSLFSYWVNESSKNYEEASLHIRELRLDRGYNLARIANPHLRALMQEVFTQRPVEARIALQERASRSNLSVTTISMRSGSKGDFSVFPRIDALPPILRVERQRAMTQAAQRSTSLASMAPELRVYPPDTPDRPLPLTLRSPTTTSSTLSTQPTLPLGFPSPGTPVRISDGVYSGLTSYAGSLCNDDGDNDGVEEEEEEEEEEEVDQEALWHERVADVVESVMVLEKPDQINKVIEELEGLKAMYL</sequence>
<keyword evidence="3" id="KW-1185">Reference proteome</keyword>
<evidence type="ECO:0000256" key="1">
    <source>
        <dbReference type="SAM" id="MobiDB-lite"/>
    </source>
</evidence>
<dbReference type="EMBL" id="KI964119">
    <property type="protein sequence ID" value="EUC41117.1"/>
    <property type="molecule type" value="Genomic_DNA"/>
</dbReference>
<dbReference type="eggNOG" id="ENOG502TGJG">
    <property type="taxonomic scope" value="Eukaryota"/>
</dbReference>